<organism evidence="3 4">
    <name type="scientific">Roseivirga misakiensis</name>
    <dbReference type="NCBI Taxonomy" id="1563681"/>
    <lineage>
        <taxon>Bacteria</taxon>
        <taxon>Pseudomonadati</taxon>
        <taxon>Bacteroidota</taxon>
        <taxon>Cytophagia</taxon>
        <taxon>Cytophagales</taxon>
        <taxon>Roseivirgaceae</taxon>
        <taxon>Roseivirga</taxon>
    </lineage>
</organism>
<evidence type="ECO:0000259" key="2">
    <source>
        <dbReference type="Pfam" id="PF13349"/>
    </source>
</evidence>
<evidence type="ECO:0000313" key="3">
    <source>
        <dbReference type="EMBL" id="OEK06312.1"/>
    </source>
</evidence>
<dbReference type="Pfam" id="PF13349">
    <property type="entry name" value="DUF4097"/>
    <property type="match status" value="1"/>
</dbReference>
<keyword evidence="4" id="KW-1185">Reference proteome</keyword>
<evidence type="ECO:0000313" key="4">
    <source>
        <dbReference type="Proteomes" id="UP000095552"/>
    </source>
</evidence>
<dbReference type="EMBL" id="MDGQ01000003">
    <property type="protein sequence ID" value="OEK06312.1"/>
    <property type="molecule type" value="Genomic_DNA"/>
</dbReference>
<dbReference type="RefSeq" id="WP_069833623.1">
    <property type="nucleotide sequence ID" value="NZ_MDGQ01000003.1"/>
</dbReference>
<comment type="caution">
    <text evidence="3">The sequence shown here is derived from an EMBL/GenBank/DDBJ whole genome shotgun (WGS) entry which is preliminary data.</text>
</comment>
<dbReference type="OrthoDB" id="975970at2"/>
<keyword evidence="1" id="KW-0732">Signal</keyword>
<gene>
    <name evidence="3" type="ORF">BFP71_01145</name>
</gene>
<feature type="domain" description="DUF4097" evidence="2">
    <location>
        <begin position="44"/>
        <end position="288"/>
    </location>
</feature>
<dbReference type="InterPro" id="IPR025164">
    <property type="entry name" value="Toastrack_DUF4097"/>
</dbReference>
<name>A0A1E5T4K7_9BACT</name>
<dbReference type="STRING" id="1563681.BFP71_01145"/>
<reference evidence="3 4" key="1">
    <citation type="submission" date="2016-08" db="EMBL/GenBank/DDBJ databases">
        <title>Draft genome of Fabibacter sp. strain SK-8.</title>
        <authorList>
            <person name="Wong S.-K."/>
            <person name="Hamasaki K."/>
            <person name="Yoshizawa S."/>
        </authorList>
    </citation>
    <scope>NUCLEOTIDE SEQUENCE [LARGE SCALE GENOMIC DNA]</scope>
    <source>
        <strain evidence="3 4">SK-8</strain>
    </source>
</reference>
<protein>
    <recommendedName>
        <fullName evidence="2">DUF4097 domain-containing protein</fullName>
    </recommendedName>
</protein>
<evidence type="ECO:0000256" key="1">
    <source>
        <dbReference type="SAM" id="SignalP"/>
    </source>
</evidence>
<accession>A0A1E5T4K7</accession>
<dbReference type="AlphaFoldDB" id="A0A1E5T4K7"/>
<dbReference type="Proteomes" id="UP000095552">
    <property type="component" value="Unassembled WGS sequence"/>
</dbReference>
<sequence length="292" mass="32331">MKIKALFTSLLIISLGLTQMSAQENSEFNLDRYYKLAADGTVHLNTSDANIKITGSDRSDVHLDVQRKETVRGIRSRKSNFDMEVEERGGDLYINERTGRGGVTFQIGSRRIDYEIEIEMPMTGSLRIKGDDDDYVIRSVNGDISIKTDDGDIDLLDCTGDDFDIEIEDGDLKMDGGKGAIYVKIDDGDIDIRNGSFDRMELDAEDGSVSVETSLSDRGDYELVADDANVDFVVLGGGGEFNVSKDDGRISASSAYDTVQESERRSRFELKGGEARVEIRIEDGRVRLSTSK</sequence>
<proteinExistence type="predicted"/>
<feature type="signal peptide" evidence="1">
    <location>
        <begin position="1"/>
        <end position="22"/>
    </location>
</feature>
<feature type="chain" id="PRO_5009185958" description="DUF4097 domain-containing protein" evidence="1">
    <location>
        <begin position="23"/>
        <end position="292"/>
    </location>
</feature>